<dbReference type="EMBL" id="JARPTC010000022">
    <property type="protein sequence ID" value="MDO7788588.1"/>
    <property type="molecule type" value="Genomic_DNA"/>
</dbReference>
<dbReference type="Proteomes" id="UP001172911">
    <property type="component" value="Unassembled WGS sequence"/>
</dbReference>
<gene>
    <name evidence="3" type="ORF">P6N53_15275</name>
</gene>
<dbReference type="InterPro" id="IPR011042">
    <property type="entry name" value="6-blade_b-propeller_TolB-like"/>
</dbReference>
<feature type="transmembrane region" description="Helical" evidence="2">
    <location>
        <begin position="90"/>
        <end position="111"/>
    </location>
</feature>
<organism evidence="3 4">
    <name type="scientific">Desulforamulus aquiferis</name>
    <dbReference type="NCBI Taxonomy" id="1397668"/>
    <lineage>
        <taxon>Bacteria</taxon>
        <taxon>Bacillati</taxon>
        <taxon>Bacillota</taxon>
        <taxon>Clostridia</taxon>
        <taxon>Eubacteriales</taxon>
        <taxon>Peptococcaceae</taxon>
        <taxon>Desulforamulus</taxon>
    </lineage>
</organism>
<protein>
    <submittedName>
        <fullName evidence="3">Peptidase S9</fullName>
    </submittedName>
</protein>
<keyword evidence="2" id="KW-0812">Transmembrane</keyword>
<name>A0AAW7ZFU9_9FIRM</name>
<dbReference type="AlphaFoldDB" id="A0AAW7ZFU9"/>
<dbReference type="Gene3D" id="2.120.10.30">
    <property type="entry name" value="TolB, C-terminal domain"/>
    <property type="match status" value="2"/>
</dbReference>
<dbReference type="Pfam" id="PF07676">
    <property type="entry name" value="PD40"/>
    <property type="match status" value="3"/>
</dbReference>
<dbReference type="InterPro" id="IPR011659">
    <property type="entry name" value="WD40"/>
</dbReference>
<sequence length="491" mass="54068">MSEDKFKDSGTKVLPIEDWLKARQEGEDGLSQLLNHMRKVRDAVPVNRRLQVELRKKLMERQRELLQQGMGNVPAKTEKVSKGIVAARPWLIPAISVAVVFMLVFAIGSIWRQNSGDYLLEASGTPQEISRFWTESQPLQPAISPDGSQILVVRGGGLVLLSETGVQMSSLEPPEGGYFRSPGWSPDGQQIAFVLGSSAGSEEIKQMPTSELSSPAKSKLLNTAKQKSADLVGAESMETSEVVAFSMASADALADQKSEPVTYCSNLVYSPDGKTIAYVSKTAGEKSSVWLMLADGSNKLVTEGDNPTWSPDGQSLVVQRTHGSKGYNLWLVNVETGDSQLLGQGERPAWGTNGYLAFVNEKAQERILTFQPDGEPQYSVRQQVPEIRVVYMGKDGSPILKKLNEGESWMSASTLLVATENRVSGMEINWLRQQEISGSHGPKTLVLDEINKCEGQVFGPDGKWLLFARRDGDTVALVKLRLEERWEKRRD</sequence>
<proteinExistence type="inferred from homology"/>
<evidence type="ECO:0000313" key="4">
    <source>
        <dbReference type="Proteomes" id="UP001172911"/>
    </source>
</evidence>
<reference evidence="3" key="2">
    <citation type="submission" date="2023-03" db="EMBL/GenBank/DDBJ databases">
        <authorList>
            <person name="Zhang Z."/>
        </authorList>
    </citation>
    <scope>NUCLEOTIDE SEQUENCE</scope>
    <source>
        <strain evidence="3">DSA</strain>
    </source>
</reference>
<accession>A0AAW7ZFU9</accession>
<keyword evidence="2" id="KW-0472">Membrane</keyword>
<keyword evidence="2" id="KW-1133">Transmembrane helix</keyword>
<comment type="caution">
    <text evidence="3">The sequence shown here is derived from an EMBL/GenBank/DDBJ whole genome shotgun (WGS) entry which is preliminary data.</text>
</comment>
<keyword evidence="4" id="KW-1185">Reference proteome</keyword>
<reference evidence="3" key="1">
    <citation type="journal article" date="2023" name="J. Hazard. Mater.">
        <title>Anaerobic biodegradation of pyrene and benzo[a]pyrene by a new sulfate-reducing Desulforamulus aquiferis strain DSA.</title>
        <authorList>
            <person name="Zhang Z."/>
            <person name="Sun J."/>
            <person name="Gong X."/>
            <person name="Wang C."/>
            <person name="Wang H."/>
        </authorList>
    </citation>
    <scope>NUCLEOTIDE SEQUENCE</scope>
    <source>
        <strain evidence="3">DSA</strain>
    </source>
</reference>
<evidence type="ECO:0000256" key="2">
    <source>
        <dbReference type="SAM" id="Phobius"/>
    </source>
</evidence>
<dbReference type="PANTHER" id="PTHR36842">
    <property type="entry name" value="PROTEIN TOLB HOMOLOG"/>
    <property type="match status" value="1"/>
</dbReference>
<comment type="similarity">
    <text evidence="1">Belongs to the TolB family.</text>
</comment>
<dbReference type="SUPFAM" id="SSF82171">
    <property type="entry name" value="DPP6 N-terminal domain-like"/>
    <property type="match status" value="1"/>
</dbReference>
<dbReference type="PANTHER" id="PTHR36842:SF1">
    <property type="entry name" value="PROTEIN TOLB"/>
    <property type="match status" value="1"/>
</dbReference>
<dbReference type="RefSeq" id="WP_304544651.1">
    <property type="nucleotide sequence ID" value="NZ_JARPTC010000022.1"/>
</dbReference>
<evidence type="ECO:0000313" key="3">
    <source>
        <dbReference type="EMBL" id="MDO7788588.1"/>
    </source>
</evidence>
<evidence type="ECO:0000256" key="1">
    <source>
        <dbReference type="ARBA" id="ARBA00009820"/>
    </source>
</evidence>